<dbReference type="InterPro" id="IPR011042">
    <property type="entry name" value="6-blade_b-propeller_TolB-like"/>
</dbReference>
<evidence type="ECO:0000256" key="2">
    <source>
        <dbReference type="PIRSR" id="PIRSR605511-1"/>
    </source>
</evidence>
<feature type="domain" description="SMP-30/Gluconolactonase/LRE-like region" evidence="4">
    <location>
        <begin position="17"/>
        <end position="283"/>
    </location>
</feature>
<dbReference type="Proteomes" id="UP000662931">
    <property type="component" value="Chromosome 4"/>
</dbReference>
<dbReference type="SUPFAM" id="SSF63829">
    <property type="entry name" value="Calcium-dependent phosphotriesterase"/>
    <property type="match status" value="1"/>
</dbReference>
<feature type="binding site" evidence="3">
    <location>
        <position position="165"/>
    </location>
    <ligand>
        <name>a divalent metal cation</name>
        <dbReference type="ChEBI" id="CHEBI:60240"/>
    </ligand>
</feature>
<keyword evidence="3" id="KW-0862">Zinc</keyword>
<dbReference type="GeneID" id="62197436"/>
<dbReference type="Gene3D" id="2.120.10.30">
    <property type="entry name" value="TolB, C-terminal domain"/>
    <property type="match status" value="1"/>
</dbReference>
<feature type="binding site" evidence="3">
    <location>
        <position position="115"/>
    </location>
    <ligand>
        <name>substrate</name>
    </ligand>
</feature>
<dbReference type="GO" id="GO:0004341">
    <property type="term" value="F:gluconolactonase activity"/>
    <property type="evidence" value="ECO:0007669"/>
    <property type="project" value="TreeGrafter"/>
</dbReference>
<dbReference type="GO" id="GO:0005509">
    <property type="term" value="F:calcium ion binding"/>
    <property type="evidence" value="ECO:0007669"/>
    <property type="project" value="TreeGrafter"/>
</dbReference>
<feature type="binding site" evidence="3">
    <location>
        <position position="225"/>
    </location>
    <ligand>
        <name>a divalent metal cation</name>
        <dbReference type="ChEBI" id="CHEBI:60240"/>
    </ligand>
</feature>
<evidence type="ECO:0000256" key="3">
    <source>
        <dbReference type="PIRSR" id="PIRSR605511-2"/>
    </source>
</evidence>
<reference evidence="5" key="1">
    <citation type="submission" date="2020-10" db="EMBL/GenBank/DDBJ databases">
        <authorList>
            <person name="Roach M.J.R."/>
        </authorList>
    </citation>
    <scope>NUCLEOTIDE SEQUENCE</scope>
    <source>
        <strain evidence="5">CBS 1945</strain>
    </source>
</reference>
<evidence type="ECO:0000313" key="6">
    <source>
        <dbReference type="Proteomes" id="UP000662931"/>
    </source>
</evidence>
<gene>
    <name evidence="5" type="ORF">FOA43_004036</name>
</gene>
<dbReference type="Pfam" id="PF08450">
    <property type="entry name" value="SGL"/>
    <property type="match status" value="1"/>
</dbReference>
<accession>A0A875SD22</accession>
<keyword evidence="3" id="KW-0479">Metal-binding</keyword>
<feature type="binding site" evidence="3">
    <location>
        <position position="19"/>
    </location>
    <ligand>
        <name>a divalent metal cation</name>
        <dbReference type="ChEBI" id="CHEBI:60240"/>
    </ligand>
</feature>
<name>A0A875SD22_EENNA</name>
<dbReference type="PANTHER" id="PTHR10907:SF47">
    <property type="entry name" value="REGUCALCIN"/>
    <property type="match status" value="1"/>
</dbReference>
<dbReference type="PRINTS" id="PR01790">
    <property type="entry name" value="SMP30FAMILY"/>
</dbReference>
<organism evidence="5 6">
    <name type="scientific">Eeniella nana</name>
    <name type="common">Yeast</name>
    <name type="synonym">Brettanomyces nanus</name>
    <dbReference type="NCBI Taxonomy" id="13502"/>
    <lineage>
        <taxon>Eukaryota</taxon>
        <taxon>Fungi</taxon>
        <taxon>Dikarya</taxon>
        <taxon>Ascomycota</taxon>
        <taxon>Saccharomycotina</taxon>
        <taxon>Pichiomycetes</taxon>
        <taxon>Pichiales</taxon>
        <taxon>Pichiaceae</taxon>
        <taxon>Brettanomyces</taxon>
    </lineage>
</organism>
<comment type="similarity">
    <text evidence="1">Belongs to the SMP-30/CGR1 family.</text>
</comment>
<keyword evidence="6" id="KW-1185">Reference proteome</keyword>
<comment type="cofactor">
    <cofactor evidence="3">
        <name>Zn(2+)</name>
        <dbReference type="ChEBI" id="CHEBI:29105"/>
    </cofactor>
    <text evidence="3">Binds 1 divalent metal cation per subunit.</text>
</comment>
<dbReference type="InterPro" id="IPR013658">
    <property type="entry name" value="SGL"/>
</dbReference>
<feature type="active site" description="Proton donor/acceptor" evidence="2">
    <location>
        <position position="225"/>
    </location>
</feature>
<evidence type="ECO:0000256" key="1">
    <source>
        <dbReference type="ARBA" id="ARBA00008853"/>
    </source>
</evidence>
<protein>
    <recommendedName>
        <fullName evidence="4">SMP-30/Gluconolactonase/LRE-like region domain-containing protein</fullName>
    </recommendedName>
</protein>
<proteinExistence type="inferred from homology"/>
<dbReference type="EMBL" id="CP064815">
    <property type="protein sequence ID" value="QPG76644.1"/>
    <property type="molecule type" value="Genomic_DNA"/>
</dbReference>
<dbReference type="AlphaFoldDB" id="A0A875SD22"/>
<dbReference type="RefSeq" id="XP_038780209.1">
    <property type="nucleotide sequence ID" value="XM_038924281.1"/>
</dbReference>
<feature type="binding site" evidence="3">
    <location>
        <position position="113"/>
    </location>
    <ligand>
        <name>substrate</name>
    </ligand>
</feature>
<dbReference type="KEGG" id="bnn:FOA43_004036"/>
<dbReference type="OrthoDB" id="423498at2759"/>
<evidence type="ECO:0000313" key="5">
    <source>
        <dbReference type="EMBL" id="QPG76644.1"/>
    </source>
</evidence>
<sequence length="321" mass="35852">MRTTTINKPFIDPSCDLSEGITYDARNHSLSWIDINRGYIYRTLLDSHDEPDGIKSYKIDENIGLMGLTNDVNKVIVGVSKTIDVFDFSKGAIVHNLARFPNGNVASNGWQLRSNDGCVDEKGNFWVGTMCDGSCPEVKDVGTLYRLNKDTLKLEIVMKNVGIPNGLEWHDGYMYWASSMEHIIYKFKMNNSTGLPDLASKQPFVNMADAFKNHSNKSYTLGEPDGFSMDTEGNIYSAVWGTNRVIKINSDGKVVEEFVFPAKRISCTTIGGSKMNTMYVTSGADHDSDASPDDQGSKIFRVQLDDQIKGIEKRRWQGPLN</sequence>
<evidence type="ECO:0000259" key="4">
    <source>
        <dbReference type="Pfam" id="PF08450"/>
    </source>
</evidence>
<dbReference type="PANTHER" id="PTHR10907">
    <property type="entry name" value="REGUCALCIN"/>
    <property type="match status" value="1"/>
</dbReference>
<dbReference type="InterPro" id="IPR005511">
    <property type="entry name" value="SMP-30"/>
</dbReference>